<dbReference type="AlphaFoldDB" id="A0A067CSI8"/>
<proteinExistence type="inferred from homology"/>
<dbReference type="PANTHER" id="PTHR43329">
    <property type="entry name" value="EPOXIDE HYDROLASE"/>
    <property type="match status" value="1"/>
</dbReference>
<keyword evidence="1" id="KW-0378">Hydrolase</keyword>
<dbReference type="SUPFAM" id="SSF53474">
    <property type="entry name" value="alpha/beta-Hydrolases"/>
    <property type="match status" value="1"/>
</dbReference>
<reference evidence="4 5" key="1">
    <citation type="journal article" date="2013" name="PLoS Genet.">
        <title>Distinctive expansion of potential virulence genes in the genome of the oomycete fish pathogen Saprolegnia parasitica.</title>
        <authorList>
            <person name="Jiang R.H."/>
            <person name="de Bruijn I."/>
            <person name="Haas B.J."/>
            <person name="Belmonte R."/>
            <person name="Lobach L."/>
            <person name="Christie J."/>
            <person name="van den Ackerveken G."/>
            <person name="Bottin A."/>
            <person name="Bulone V."/>
            <person name="Diaz-Moreno S.M."/>
            <person name="Dumas B."/>
            <person name="Fan L."/>
            <person name="Gaulin E."/>
            <person name="Govers F."/>
            <person name="Grenville-Briggs L.J."/>
            <person name="Horner N.R."/>
            <person name="Levin J.Z."/>
            <person name="Mammella M."/>
            <person name="Meijer H.J."/>
            <person name="Morris P."/>
            <person name="Nusbaum C."/>
            <person name="Oome S."/>
            <person name="Phillips A.J."/>
            <person name="van Rooyen D."/>
            <person name="Rzeszutek E."/>
            <person name="Saraiva M."/>
            <person name="Secombes C.J."/>
            <person name="Seidl M.F."/>
            <person name="Snel B."/>
            <person name="Stassen J.H."/>
            <person name="Sykes S."/>
            <person name="Tripathy S."/>
            <person name="van den Berg H."/>
            <person name="Vega-Arreguin J.C."/>
            <person name="Wawra S."/>
            <person name="Young S.K."/>
            <person name="Zeng Q."/>
            <person name="Dieguez-Uribeondo J."/>
            <person name="Russ C."/>
            <person name="Tyler B.M."/>
            <person name="van West P."/>
        </authorList>
    </citation>
    <scope>NUCLEOTIDE SEQUENCE [LARGE SCALE GENOMIC DNA]</scope>
    <source>
        <strain evidence="4 5">CBS 223.65</strain>
    </source>
</reference>
<organism evidence="4 5">
    <name type="scientific">Saprolegnia parasitica (strain CBS 223.65)</name>
    <dbReference type="NCBI Taxonomy" id="695850"/>
    <lineage>
        <taxon>Eukaryota</taxon>
        <taxon>Sar</taxon>
        <taxon>Stramenopiles</taxon>
        <taxon>Oomycota</taxon>
        <taxon>Saprolegniomycetes</taxon>
        <taxon>Saprolegniales</taxon>
        <taxon>Saprolegniaceae</taxon>
        <taxon>Saprolegnia</taxon>
    </lineage>
</organism>
<dbReference type="PRINTS" id="PR00412">
    <property type="entry name" value="EPOXHYDRLASE"/>
</dbReference>
<accession>A0A067CSI8</accession>
<dbReference type="EMBL" id="KK583206">
    <property type="protein sequence ID" value="KDO29501.1"/>
    <property type="molecule type" value="Genomic_DNA"/>
</dbReference>
<protein>
    <recommendedName>
        <fullName evidence="3">AB hydrolase-1 domain-containing protein</fullName>
    </recommendedName>
</protein>
<dbReference type="InterPro" id="IPR029058">
    <property type="entry name" value="AB_hydrolase_fold"/>
</dbReference>
<dbReference type="RefSeq" id="XP_012199997.1">
    <property type="nucleotide sequence ID" value="XM_012344607.1"/>
</dbReference>
<dbReference type="Pfam" id="PF00561">
    <property type="entry name" value="Abhydrolase_1"/>
    <property type="match status" value="1"/>
</dbReference>
<dbReference type="KEGG" id="spar:SPRG_06041"/>
<comment type="similarity">
    <text evidence="2">Belongs to the AB hydrolase superfamily. Epoxide hydrolase family.</text>
</comment>
<dbReference type="STRING" id="695850.A0A067CSI8"/>
<evidence type="ECO:0000256" key="2">
    <source>
        <dbReference type="ARBA" id="ARBA00038334"/>
    </source>
</evidence>
<feature type="domain" description="AB hydrolase-1" evidence="3">
    <location>
        <begin position="33"/>
        <end position="300"/>
    </location>
</feature>
<keyword evidence="5" id="KW-1185">Reference proteome</keyword>
<dbReference type="Proteomes" id="UP000030745">
    <property type="component" value="Unassembled WGS sequence"/>
</dbReference>
<dbReference type="InterPro" id="IPR000639">
    <property type="entry name" value="Epox_hydrolase-like"/>
</dbReference>
<dbReference type="Gene3D" id="3.40.50.1820">
    <property type="entry name" value="alpha/beta hydrolase"/>
    <property type="match status" value="1"/>
</dbReference>
<dbReference type="PRINTS" id="PR00111">
    <property type="entry name" value="ABHYDROLASE"/>
</dbReference>
<name>A0A067CSI8_SAPPC</name>
<evidence type="ECO:0000259" key="3">
    <source>
        <dbReference type="Pfam" id="PF00561"/>
    </source>
</evidence>
<sequence length="320" mass="35554">MASPFSPEYTHCYADLNGIRLHYVDVGPRDGIPVVLLHGWPDLWWGWRHQIQALRATYRVIVPDQRGFGATTSPDAYEAYRKSIVAHDYALLLDHLGLPRAVFLGHDWGGAVAWAMAQFYPSRVLAVGAICTPYIPQPRAYVPLEMIAAVKPSFRYQLLLQAPSTAALFDAHAENVFTLAYGGLPLNAPSKDLHDVMASVATLAFAPGGLPLSSDDMAYYVAEYARQGFAKSLNWYQTTELDWIDAHGLERVIPHNALFISAGKDPVLRPEFSAGMEKWLPNLTRGHVPNGTHWVLWEFPDEVNAMVKSWLASLGGRAKM</sequence>
<dbReference type="InterPro" id="IPR000073">
    <property type="entry name" value="AB_hydrolase_1"/>
</dbReference>
<dbReference type="VEuPathDB" id="FungiDB:SPRG_06041"/>
<dbReference type="GeneID" id="24128406"/>
<gene>
    <name evidence="4" type="ORF">SPRG_06041</name>
</gene>
<dbReference type="OrthoDB" id="408373at2759"/>
<dbReference type="OMA" id="YQIPMLV"/>
<dbReference type="GO" id="GO:0016787">
    <property type="term" value="F:hydrolase activity"/>
    <property type="evidence" value="ECO:0007669"/>
    <property type="project" value="UniProtKB-KW"/>
</dbReference>
<evidence type="ECO:0000256" key="1">
    <source>
        <dbReference type="ARBA" id="ARBA00022801"/>
    </source>
</evidence>
<evidence type="ECO:0000313" key="4">
    <source>
        <dbReference type="EMBL" id="KDO29501.1"/>
    </source>
</evidence>
<evidence type="ECO:0000313" key="5">
    <source>
        <dbReference type="Proteomes" id="UP000030745"/>
    </source>
</evidence>